<dbReference type="InterPro" id="IPR004761">
    <property type="entry name" value="Spore_GerAB"/>
</dbReference>
<dbReference type="PANTHER" id="PTHR34975:SF2">
    <property type="entry name" value="SPORE GERMINATION PROTEIN A2"/>
    <property type="match status" value="1"/>
</dbReference>
<keyword evidence="6 8" id="KW-1133">Transmembrane helix</keyword>
<name>C2XPD5_BACMY</name>
<evidence type="ECO:0000256" key="3">
    <source>
        <dbReference type="ARBA" id="ARBA00022448"/>
    </source>
</evidence>
<keyword evidence="7 8" id="KW-0472">Membrane</keyword>
<proteinExistence type="inferred from homology"/>
<keyword evidence="3" id="KW-0813">Transport</keyword>
<protein>
    <submittedName>
        <fullName evidence="9">Spore germination protein KB</fullName>
    </submittedName>
</protein>
<dbReference type="AlphaFoldDB" id="C2XPD5"/>
<evidence type="ECO:0000256" key="1">
    <source>
        <dbReference type="ARBA" id="ARBA00004141"/>
    </source>
</evidence>
<feature type="transmembrane region" description="Helical" evidence="8">
    <location>
        <begin position="27"/>
        <end position="45"/>
    </location>
</feature>
<gene>
    <name evidence="9" type="ORF">bcere0026_5360</name>
</gene>
<evidence type="ECO:0000256" key="6">
    <source>
        <dbReference type="ARBA" id="ARBA00022989"/>
    </source>
</evidence>
<comment type="caution">
    <text evidence="9">The sequence shown here is derived from an EMBL/GenBank/DDBJ whole genome shotgun (WGS) entry which is preliminary data.</text>
</comment>
<reference evidence="9" key="1">
    <citation type="journal article" date="2012" name="Genome Res.">
        <title>Genomic characterization of the Bacillus cereus sensu lato species: Backdrop to the evolution of Bacillus anthracis.</title>
        <authorList>
            <person name="Zwick M.E."/>
            <person name="Joseph S.J."/>
            <person name="Didelot X."/>
            <person name="Chen P.E."/>
            <person name="Bishop-Lilly K.A."/>
            <person name="Stewart A.C."/>
            <person name="Willner K."/>
            <person name="Nolan N."/>
            <person name="Lentz S."/>
            <person name="Thomason M.K."/>
            <person name="Sozhamannan S."/>
            <person name="Mateczun A.J."/>
            <person name="Du L."/>
            <person name="Read T.D."/>
        </authorList>
    </citation>
    <scope>NUCLEOTIDE SEQUENCE [LARGE SCALE GENOMIC DNA]</scope>
    <source>
        <strain evidence="9">AH603</strain>
    </source>
</reference>
<dbReference type="EMBL" id="ACMP01000025">
    <property type="protein sequence ID" value="EEL72432.1"/>
    <property type="molecule type" value="Genomic_DNA"/>
</dbReference>
<evidence type="ECO:0000256" key="7">
    <source>
        <dbReference type="ARBA" id="ARBA00023136"/>
    </source>
</evidence>
<dbReference type="GO" id="GO:0009847">
    <property type="term" value="P:spore germination"/>
    <property type="evidence" value="ECO:0007669"/>
    <property type="project" value="InterPro"/>
</dbReference>
<keyword evidence="4" id="KW-0309">Germination</keyword>
<evidence type="ECO:0000256" key="2">
    <source>
        <dbReference type="ARBA" id="ARBA00007998"/>
    </source>
</evidence>
<organism evidence="9">
    <name type="scientific">Bacillus mycoides</name>
    <dbReference type="NCBI Taxonomy" id="1405"/>
    <lineage>
        <taxon>Bacteria</taxon>
        <taxon>Bacillati</taxon>
        <taxon>Bacillota</taxon>
        <taxon>Bacilli</taxon>
        <taxon>Bacillales</taxon>
        <taxon>Bacillaceae</taxon>
        <taxon>Bacillus</taxon>
        <taxon>Bacillus cereus group</taxon>
    </lineage>
</organism>
<dbReference type="PANTHER" id="PTHR34975">
    <property type="entry name" value="SPORE GERMINATION PROTEIN A2"/>
    <property type="match status" value="1"/>
</dbReference>
<evidence type="ECO:0000313" key="9">
    <source>
        <dbReference type="EMBL" id="EEL72432.1"/>
    </source>
</evidence>
<accession>C2XPD5</accession>
<feature type="transmembrane region" description="Helical" evidence="8">
    <location>
        <begin position="57"/>
        <end position="76"/>
    </location>
</feature>
<evidence type="ECO:0000256" key="8">
    <source>
        <dbReference type="SAM" id="Phobius"/>
    </source>
</evidence>
<sequence length="89" mass="9912">MASIASYYCAASIGIGHIFNLANHKKAVPIVGIIAFSVALFIDTPEELKVIATFTDKFTYIFIVVLPLLFLLYSVIKNKKGEQYVQKKN</sequence>
<keyword evidence="5 8" id="KW-0812">Transmembrane</keyword>
<dbReference type="GO" id="GO:0016020">
    <property type="term" value="C:membrane"/>
    <property type="evidence" value="ECO:0007669"/>
    <property type="project" value="UniProtKB-SubCell"/>
</dbReference>
<evidence type="ECO:0000256" key="5">
    <source>
        <dbReference type="ARBA" id="ARBA00022692"/>
    </source>
</evidence>
<evidence type="ECO:0000256" key="4">
    <source>
        <dbReference type="ARBA" id="ARBA00022544"/>
    </source>
</evidence>
<comment type="similarity">
    <text evidence="2">Belongs to the amino acid-polyamine-organocation (APC) superfamily. Spore germination protein (SGP) (TC 2.A.3.9) family.</text>
</comment>
<comment type="subcellular location">
    <subcellularLocation>
        <location evidence="1">Membrane</location>
        <topology evidence="1">Multi-pass membrane protein</topology>
    </subcellularLocation>
</comment>
<dbReference type="HOGENOM" id="CLU_2448374_0_0_9"/>
<dbReference type="Proteomes" id="UP000001753">
    <property type="component" value="Chromosome"/>
</dbReference>